<dbReference type="EMBL" id="VOSK01000380">
    <property type="protein sequence ID" value="MPR30500.1"/>
    <property type="molecule type" value="Genomic_DNA"/>
</dbReference>
<organism evidence="3 4">
    <name type="scientific">Microvirga tunisiensis</name>
    <dbReference type="NCBI Taxonomy" id="2108360"/>
    <lineage>
        <taxon>Bacteria</taxon>
        <taxon>Pseudomonadati</taxon>
        <taxon>Pseudomonadota</taxon>
        <taxon>Alphaproteobacteria</taxon>
        <taxon>Hyphomicrobiales</taxon>
        <taxon>Methylobacteriaceae</taxon>
        <taxon>Microvirga</taxon>
    </lineage>
</organism>
<feature type="region of interest" description="Disordered" evidence="2">
    <location>
        <begin position="172"/>
        <end position="191"/>
    </location>
</feature>
<evidence type="ECO:0000313" key="4">
    <source>
        <dbReference type="Proteomes" id="UP000403266"/>
    </source>
</evidence>
<evidence type="ECO:0008006" key="5">
    <source>
        <dbReference type="Google" id="ProtNLM"/>
    </source>
</evidence>
<keyword evidence="1" id="KW-0175">Coiled coil</keyword>
<sequence length="338" mass="37474">MASAEPSRLGNRHHSYIADESALDAIADSIRERLWTAQKSSEKSLNEHRAIGEALLKAKSLVRRGYLKWAKDEFGFSKQWCARLTKLAGLWDDCGKARFWAEEQGQLPGNEFSVDGALALTRRWKAETSEPRSVANKPKRQTLSELRTELEATRAGLAEARAEIDRLRAQGGDLGAAGSQPIGQPNSGAAAPEDQACISTQLGMAEIHGMFVDLKPEDTTEQQLGWTSEIPQSVYPDNSMDERFSQLGREQLGPTLDTVLRQLAHETTWVNLALRQNLWKEESLQFTIYAHDAENDEAGWAVIHGQPLKPNHLRDLFVQEEGPVILVSELESADPPGA</sequence>
<evidence type="ECO:0000256" key="2">
    <source>
        <dbReference type="SAM" id="MobiDB-lite"/>
    </source>
</evidence>
<reference evidence="3 4" key="1">
    <citation type="journal article" date="2019" name="Syst. Appl. Microbiol.">
        <title>Microvirga tunisiensis sp. nov., a root nodule symbiotic bacterium isolated from Lupinus micranthus and L. luteus grown in Northern Tunisia.</title>
        <authorList>
            <person name="Msaddak A."/>
            <person name="Rejili M."/>
            <person name="Duran D."/>
            <person name="Mars M."/>
            <person name="Palacios J.M."/>
            <person name="Ruiz-Argueso T."/>
            <person name="Rey L."/>
            <person name="Imperial J."/>
        </authorList>
    </citation>
    <scope>NUCLEOTIDE SEQUENCE [LARGE SCALE GENOMIC DNA]</scope>
    <source>
        <strain evidence="3 4">Lmie10</strain>
    </source>
</reference>
<comment type="caution">
    <text evidence="3">The sequence shown here is derived from an EMBL/GenBank/DDBJ whole genome shotgun (WGS) entry which is preliminary data.</text>
</comment>
<feature type="coiled-coil region" evidence="1">
    <location>
        <begin position="143"/>
        <end position="170"/>
    </location>
</feature>
<dbReference type="AlphaFoldDB" id="A0A5N7MUZ8"/>
<proteinExistence type="predicted"/>
<name>A0A5N7MUZ8_9HYPH</name>
<evidence type="ECO:0000313" key="3">
    <source>
        <dbReference type="EMBL" id="MPR30500.1"/>
    </source>
</evidence>
<dbReference type="RefSeq" id="WP_152717333.1">
    <property type="nucleotide sequence ID" value="NZ_VOSK01000380.1"/>
</dbReference>
<gene>
    <name evidence="3" type="ORF">FS320_37205</name>
</gene>
<dbReference type="OrthoDB" id="9980429at2"/>
<keyword evidence="4" id="KW-1185">Reference proteome</keyword>
<accession>A0A5N7MUZ8</accession>
<protein>
    <recommendedName>
        <fullName evidence="5">DUF3102 domain-containing protein</fullName>
    </recommendedName>
</protein>
<evidence type="ECO:0000256" key="1">
    <source>
        <dbReference type="SAM" id="Coils"/>
    </source>
</evidence>
<dbReference type="Proteomes" id="UP000403266">
    <property type="component" value="Unassembled WGS sequence"/>
</dbReference>